<dbReference type="GO" id="GO:0003676">
    <property type="term" value="F:nucleic acid binding"/>
    <property type="evidence" value="ECO:0007669"/>
    <property type="project" value="InterPro"/>
</dbReference>
<proteinExistence type="predicted"/>
<keyword evidence="2" id="KW-0378">Hydrolase</keyword>
<dbReference type="Gene3D" id="1.10.30.50">
    <property type="match status" value="1"/>
</dbReference>
<dbReference type="GO" id="GO:0004519">
    <property type="term" value="F:endonuclease activity"/>
    <property type="evidence" value="ECO:0007669"/>
    <property type="project" value="UniProtKB-KW"/>
</dbReference>
<dbReference type="Pfam" id="PF01844">
    <property type="entry name" value="HNH"/>
    <property type="match status" value="1"/>
</dbReference>
<dbReference type="Proteomes" id="UP000056109">
    <property type="component" value="Chromosome I"/>
</dbReference>
<accession>A0A0U5EUS5</accession>
<evidence type="ECO:0000313" key="2">
    <source>
        <dbReference type="EMBL" id="CEF41279.1"/>
    </source>
</evidence>
<dbReference type="InterPro" id="IPR003615">
    <property type="entry name" value="HNH_nuc"/>
</dbReference>
<dbReference type="InterPro" id="IPR002711">
    <property type="entry name" value="HNH"/>
</dbReference>
<feature type="domain" description="HNH nuclease" evidence="1">
    <location>
        <begin position="55"/>
        <end position="106"/>
    </location>
</feature>
<keyword evidence="2" id="KW-0540">Nuclease</keyword>
<organism evidence="2 3">
    <name type="scientific">Acetobacter senegalensis</name>
    <dbReference type="NCBI Taxonomy" id="446692"/>
    <lineage>
        <taxon>Bacteria</taxon>
        <taxon>Pseudomonadati</taxon>
        <taxon>Pseudomonadota</taxon>
        <taxon>Alphaproteobacteria</taxon>
        <taxon>Acetobacterales</taxon>
        <taxon>Acetobacteraceae</taxon>
        <taxon>Acetobacter</taxon>
    </lineage>
</organism>
<reference evidence="3" key="1">
    <citation type="submission" date="2014-09" db="EMBL/GenBank/DDBJ databases">
        <authorList>
            <person name="Illeghems K.G."/>
        </authorList>
    </citation>
    <scope>NUCLEOTIDE SEQUENCE [LARGE SCALE GENOMIC DNA]</scope>
    <source>
        <strain evidence="3">108B</strain>
    </source>
</reference>
<dbReference type="KEGG" id="asz:ASN_1964"/>
<dbReference type="SMART" id="SM00507">
    <property type="entry name" value="HNHc"/>
    <property type="match status" value="1"/>
</dbReference>
<gene>
    <name evidence="2" type="ORF">ASN_1964</name>
</gene>
<keyword evidence="2" id="KW-0255">Endonuclease</keyword>
<keyword evidence="3" id="KW-1185">Reference proteome</keyword>
<evidence type="ECO:0000259" key="1">
    <source>
        <dbReference type="SMART" id="SM00507"/>
    </source>
</evidence>
<dbReference type="EMBL" id="LN606600">
    <property type="protein sequence ID" value="CEF41279.1"/>
    <property type="molecule type" value="Genomic_DNA"/>
</dbReference>
<dbReference type="CDD" id="cd00085">
    <property type="entry name" value="HNHc"/>
    <property type="match status" value="1"/>
</dbReference>
<dbReference type="AlphaFoldDB" id="A0A0U5EUS5"/>
<evidence type="ECO:0000313" key="3">
    <source>
        <dbReference type="Proteomes" id="UP000056109"/>
    </source>
</evidence>
<protein>
    <submittedName>
        <fullName evidence="2">HNH endonuclease</fullName>
    </submittedName>
</protein>
<dbReference type="GO" id="GO:0008270">
    <property type="term" value="F:zinc ion binding"/>
    <property type="evidence" value="ECO:0007669"/>
    <property type="project" value="InterPro"/>
</dbReference>
<sequence length="121" mass="13333">MGACAIRHGQAVSVSRKHASLSCLKPLVGVLDTSIAKEPPKRADSFYTSPEWRALMAEIKRERPNCCERCGRSGTRLFGDHIVELKDGGAKLDKRNVQLLCGSCHTAKTASVRAERNARIW</sequence>
<name>A0A0U5EUS5_9PROT</name>